<evidence type="ECO:0000313" key="3">
    <source>
        <dbReference type="Proteomes" id="UP000676601"/>
    </source>
</evidence>
<evidence type="ECO:0000256" key="1">
    <source>
        <dbReference type="SAM" id="MobiDB-lite"/>
    </source>
</evidence>
<dbReference type="EMBL" id="BORU01000001">
    <property type="protein sequence ID" value="GIO53028.1"/>
    <property type="molecule type" value="Genomic_DNA"/>
</dbReference>
<accession>A0ABQ4L9E6</accession>
<comment type="caution">
    <text evidence="2">The sequence shown here is derived from an EMBL/GenBank/DDBJ whole genome shotgun (WGS) entry which is preliminary data.</text>
</comment>
<sequence>MRIELCKWYNGAASPVLFMIDDLANAWVDTNSNGKVEWGEDWGFFRNEDQSSFRFLEERILREYPDVKVTFFVPVGCRVGMVIEPQLTMVSEPINATEDSRAFFRFIHHHPNYELAYHGTTHGVPGRLAADFRQEWASFGSLDEALQRIGEGLHIFEDAAGARPLGGKYCGYTSNEFSDESINSSGFTWWCRYWNRGLESGISDPTFGTDPDPLTNYDIKRFGSRGVIDIPSTVNGALLNGAFGSVRSPKGAVKRMLRKTYIRQKLRSVDALMEHQLVISIQEHIAPSRDDGKRQSPNIFDDSASLIQLFSYLKGKNVWYCTGSELADYVNTRDHSVIEHMADGRFKLRHEMEHRGRTLSLRSRDLPSFRLRLPDGTSVQAVNGVVNIPVLPGEYTVMTPLGEESPERGRASEGAVPDKIQSVHPKRRGHRPNRQDQRVY</sequence>
<organism evidence="2 3">
    <name type="scientific">Paenibacillus cineris</name>
    <dbReference type="NCBI Taxonomy" id="237530"/>
    <lineage>
        <taxon>Bacteria</taxon>
        <taxon>Bacillati</taxon>
        <taxon>Bacillota</taxon>
        <taxon>Bacilli</taxon>
        <taxon>Bacillales</taxon>
        <taxon>Paenibacillaceae</taxon>
        <taxon>Paenibacillus</taxon>
    </lineage>
</organism>
<reference evidence="2 3" key="1">
    <citation type="submission" date="2021-03" db="EMBL/GenBank/DDBJ databases">
        <title>Antimicrobial resistance genes in bacteria isolated from Japanese honey, and their potential for conferring macrolide and lincosamide resistance in the American foulbrood pathogen Paenibacillus larvae.</title>
        <authorList>
            <person name="Okamoto M."/>
            <person name="Kumagai M."/>
            <person name="Kanamori H."/>
            <person name="Takamatsu D."/>
        </authorList>
    </citation>
    <scope>NUCLEOTIDE SEQUENCE [LARGE SCALE GENOMIC DNA]</scope>
    <source>
        <strain evidence="2 3">J21TS7</strain>
    </source>
</reference>
<name>A0ABQ4L9E6_9BACL</name>
<gene>
    <name evidence="2" type="ORF">J21TS7_13460</name>
</gene>
<protein>
    <submittedName>
        <fullName evidence="2">Uncharacterized protein</fullName>
    </submittedName>
</protein>
<feature type="region of interest" description="Disordered" evidence="1">
    <location>
        <begin position="399"/>
        <end position="440"/>
    </location>
</feature>
<dbReference type="Proteomes" id="UP000676601">
    <property type="component" value="Unassembled WGS sequence"/>
</dbReference>
<dbReference type="SUPFAM" id="SSF88713">
    <property type="entry name" value="Glycoside hydrolase/deacetylase"/>
    <property type="match status" value="1"/>
</dbReference>
<keyword evidence="3" id="KW-1185">Reference proteome</keyword>
<dbReference type="InterPro" id="IPR011330">
    <property type="entry name" value="Glyco_hydro/deAcase_b/a-brl"/>
</dbReference>
<proteinExistence type="predicted"/>
<evidence type="ECO:0000313" key="2">
    <source>
        <dbReference type="EMBL" id="GIO53028.1"/>
    </source>
</evidence>
<dbReference type="Gene3D" id="3.20.20.370">
    <property type="entry name" value="Glycoside hydrolase/deacetylase"/>
    <property type="match status" value="1"/>
</dbReference>